<gene>
    <name evidence="2" type="ORF">PMAYCL1PPCAC_00580</name>
</gene>
<comment type="caution">
    <text evidence="2">The sequence shown here is derived from an EMBL/GenBank/DDBJ whole genome shotgun (WGS) entry which is preliminary data.</text>
</comment>
<proteinExistence type="predicted"/>
<feature type="non-terminal residue" evidence="2">
    <location>
        <position position="208"/>
    </location>
</feature>
<accession>A0AAN4Z347</accession>
<dbReference type="EMBL" id="BTRK01000001">
    <property type="protein sequence ID" value="GMR30385.1"/>
    <property type="molecule type" value="Genomic_DNA"/>
</dbReference>
<reference evidence="3" key="1">
    <citation type="submission" date="2022-10" db="EMBL/GenBank/DDBJ databases">
        <title>Genome assembly of Pristionchus species.</title>
        <authorList>
            <person name="Yoshida K."/>
            <person name="Sommer R.J."/>
        </authorList>
    </citation>
    <scope>NUCLEOTIDE SEQUENCE [LARGE SCALE GENOMIC DNA]</scope>
    <source>
        <strain evidence="3">RS5460</strain>
    </source>
</reference>
<feature type="region of interest" description="Disordered" evidence="1">
    <location>
        <begin position="145"/>
        <end position="170"/>
    </location>
</feature>
<dbReference type="Proteomes" id="UP001328107">
    <property type="component" value="Unassembled WGS sequence"/>
</dbReference>
<evidence type="ECO:0000313" key="2">
    <source>
        <dbReference type="EMBL" id="GMR30385.1"/>
    </source>
</evidence>
<feature type="non-terminal residue" evidence="2">
    <location>
        <position position="1"/>
    </location>
</feature>
<keyword evidence="3" id="KW-1185">Reference proteome</keyword>
<sequence>FVTCSSAANPIVYIMCCRHFHQRFVSMVTRTIHCCARSPEKYQTVIADADKYSLSHSSLKDSATLSPLQYARMSVVTHSSISRRHRKVKQRERAADVSLSVRLLPQVDQRGSDTRRAARMRMRCGRGAYAAGAVAAATAAAAGGAASTDSPPLLLPPSPTTLRHPRASTTSATSFHWAVSASPSSTNKYRHFRCTNPQKVSTASITVD</sequence>
<name>A0AAN4Z347_9BILA</name>
<protein>
    <recommendedName>
        <fullName evidence="4">G protein-coupled receptor</fullName>
    </recommendedName>
</protein>
<dbReference type="AlphaFoldDB" id="A0AAN4Z347"/>
<organism evidence="2 3">
    <name type="scientific">Pristionchus mayeri</name>
    <dbReference type="NCBI Taxonomy" id="1317129"/>
    <lineage>
        <taxon>Eukaryota</taxon>
        <taxon>Metazoa</taxon>
        <taxon>Ecdysozoa</taxon>
        <taxon>Nematoda</taxon>
        <taxon>Chromadorea</taxon>
        <taxon>Rhabditida</taxon>
        <taxon>Rhabditina</taxon>
        <taxon>Diplogasteromorpha</taxon>
        <taxon>Diplogasteroidea</taxon>
        <taxon>Neodiplogasteridae</taxon>
        <taxon>Pristionchus</taxon>
    </lineage>
</organism>
<evidence type="ECO:0000256" key="1">
    <source>
        <dbReference type="SAM" id="MobiDB-lite"/>
    </source>
</evidence>
<evidence type="ECO:0000313" key="3">
    <source>
        <dbReference type="Proteomes" id="UP001328107"/>
    </source>
</evidence>
<evidence type="ECO:0008006" key="4">
    <source>
        <dbReference type="Google" id="ProtNLM"/>
    </source>
</evidence>